<keyword evidence="3 4" id="KW-0408">Iron</keyword>
<dbReference type="Proteomes" id="UP000753724">
    <property type="component" value="Unassembled WGS sequence"/>
</dbReference>
<keyword evidence="2 4" id="KW-0479">Metal-binding</keyword>
<keyword evidence="5" id="KW-0732">Signal</keyword>
<feature type="signal peptide" evidence="5">
    <location>
        <begin position="1"/>
        <end position="19"/>
    </location>
</feature>
<dbReference type="EMBL" id="JAAAPO010000001">
    <property type="protein sequence ID" value="NBC35642.1"/>
    <property type="molecule type" value="Genomic_DNA"/>
</dbReference>
<reference evidence="8" key="1">
    <citation type="submission" date="2020-01" db="EMBL/GenBank/DDBJ databases">
        <title>Sphingomonas sp. strain CSW-10.</title>
        <authorList>
            <person name="Chen W.-M."/>
        </authorList>
    </citation>
    <scope>NUCLEOTIDE SEQUENCE [LARGE SCALE GENOMIC DNA]</scope>
    <source>
        <strain evidence="8">FSY-8</strain>
    </source>
</reference>
<protein>
    <submittedName>
        <fullName evidence="7">C-type cytochrome</fullName>
    </submittedName>
</protein>
<feature type="domain" description="Cytochrome c" evidence="6">
    <location>
        <begin position="25"/>
        <end position="118"/>
    </location>
</feature>
<keyword evidence="8" id="KW-1185">Reference proteome</keyword>
<accession>A0ABW9XAW4</accession>
<sequence>MTRPILWLIAALAPVTLYAKPAPAPSVQRGQAVFGKWCAPCHGAGRGDDGAPMLPGTAALAARYKGAVPAALQSRRDLPAEALQVFVRGGIGAMPMFRRAEVSDADIAAIAAYLRFTSAGARR</sequence>
<dbReference type="InterPro" id="IPR009056">
    <property type="entry name" value="Cyt_c-like_dom"/>
</dbReference>
<evidence type="ECO:0000313" key="7">
    <source>
        <dbReference type="EMBL" id="NBC35642.1"/>
    </source>
</evidence>
<name>A0ABW9XAW4_9SPHN</name>
<evidence type="ECO:0000256" key="3">
    <source>
        <dbReference type="ARBA" id="ARBA00023004"/>
    </source>
</evidence>
<keyword evidence="1 4" id="KW-0349">Heme</keyword>
<dbReference type="SUPFAM" id="SSF46626">
    <property type="entry name" value="Cytochrome c"/>
    <property type="match status" value="1"/>
</dbReference>
<dbReference type="Gene3D" id="1.10.760.10">
    <property type="entry name" value="Cytochrome c-like domain"/>
    <property type="match status" value="1"/>
</dbReference>
<dbReference type="PROSITE" id="PS51007">
    <property type="entry name" value="CYTC"/>
    <property type="match status" value="1"/>
</dbReference>
<evidence type="ECO:0000256" key="5">
    <source>
        <dbReference type="SAM" id="SignalP"/>
    </source>
</evidence>
<dbReference type="Pfam" id="PF13442">
    <property type="entry name" value="Cytochrome_CBB3"/>
    <property type="match status" value="1"/>
</dbReference>
<dbReference type="RefSeq" id="WP_161716892.1">
    <property type="nucleotide sequence ID" value="NZ_JAAAPO010000001.1"/>
</dbReference>
<evidence type="ECO:0000313" key="8">
    <source>
        <dbReference type="Proteomes" id="UP000753724"/>
    </source>
</evidence>
<evidence type="ECO:0000256" key="2">
    <source>
        <dbReference type="ARBA" id="ARBA00022723"/>
    </source>
</evidence>
<evidence type="ECO:0000256" key="4">
    <source>
        <dbReference type="PROSITE-ProRule" id="PRU00433"/>
    </source>
</evidence>
<evidence type="ECO:0000256" key="1">
    <source>
        <dbReference type="ARBA" id="ARBA00022617"/>
    </source>
</evidence>
<proteinExistence type="predicted"/>
<organism evidence="7 8">
    <name type="scientific">Novosphingobium ovatum</name>
    <dbReference type="NCBI Taxonomy" id="1908523"/>
    <lineage>
        <taxon>Bacteria</taxon>
        <taxon>Pseudomonadati</taxon>
        <taxon>Pseudomonadota</taxon>
        <taxon>Alphaproteobacteria</taxon>
        <taxon>Sphingomonadales</taxon>
        <taxon>Sphingomonadaceae</taxon>
        <taxon>Novosphingobium</taxon>
    </lineage>
</organism>
<gene>
    <name evidence="7" type="ORF">GTZ99_03625</name>
</gene>
<evidence type="ECO:0000259" key="6">
    <source>
        <dbReference type="PROSITE" id="PS51007"/>
    </source>
</evidence>
<comment type="caution">
    <text evidence="7">The sequence shown here is derived from an EMBL/GenBank/DDBJ whole genome shotgun (WGS) entry which is preliminary data.</text>
</comment>
<dbReference type="InterPro" id="IPR036909">
    <property type="entry name" value="Cyt_c-like_dom_sf"/>
</dbReference>
<feature type="chain" id="PRO_5045774640" evidence="5">
    <location>
        <begin position="20"/>
        <end position="123"/>
    </location>
</feature>